<gene>
    <name evidence="2" type="ORF">LEMA_P020140.1</name>
</gene>
<dbReference type="EMBL" id="FP929138">
    <property type="protein sequence ID" value="CBY00884.1"/>
    <property type="molecule type" value="Genomic_DNA"/>
</dbReference>
<evidence type="ECO:0000256" key="1">
    <source>
        <dbReference type="SAM" id="MobiDB-lite"/>
    </source>
</evidence>
<accession>E5AB43</accession>
<dbReference type="Proteomes" id="UP000002668">
    <property type="component" value="Genome"/>
</dbReference>
<organism evidence="3">
    <name type="scientific">Leptosphaeria maculans (strain JN3 / isolate v23.1.3 / race Av1-4-5-6-7-8)</name>
    <name type="common">Blackleg fungus</name>
    <name type="synonym">Phoma lingam</name>
    <dbReference type="NCBI Taxonomy" id="985895"/>
    <lineage>
        <taxon>Eukaryota</taxon>
        <taxon>Fungi</taxon>
        <taxon>Dikarya</taxon>
        <taxon>Ascomycota</taxon>
        <taxon>Pezizomycotina</taxon>
        <taxon>Dothideomycetes</taxon>
        <taxon>Pleosporomycetidae</taxon>
        <taxon>Pleosporales</taxon>
        <taxon>Pleosporineae</taxon>
        <taxon>Leptosphaeriaceae</taxon>
        <taxon>Plenodomus</taxon>
        <taxon>Plenodomus lingam/Leptosphaeria maculans species complex</taxon>
    </lineage>
</organism>
<dbReference type="AlphaFoldDB" id="E5AB43"/>
<feature type="compositionally biased region" description="Polar residues" evidence="1">
    <location>
        <begin position="149"/>
        <end position="163"/>
    </location>
</feature>
<dbReference type="STRING" id="985895.E5AB43"/>
<dbReference type="VEuPathDB" id="FungiDB:LEMA_P020140.1"/>
<protein>
    <submittedName>
        <fullName evidence="2">Predicted protein</fullName>
    </submittedName>
</protein>
<dbReference type="GeneID" id="13293025"/>
<feature type="compositionally biased region" description="Acidic residues" evidence="1">
    <location>
        <begin position="195"/>
        <end position="210"/>
    </location>
</feature>
<dbReference type="OrthoDB" id="4828117at2759"/>
<evidence type="ECO:0000313" key="3">
    <source>
        <dbReference type="Proteomes" id="UP000002668"/>
    </source>
</evidence>
<proteinExistence type="predicted"/>
<reference evidence="3" key="1">
    <citation type="journal article" date="2011" name="Nat. Commun.">
        <title>Effector diversification within compartments of the Leptosphaeria maculans genome affected by Repeat-Induced Point mutations.</title>
        <authorList>
            <person name="Rouxel T."/>
            <person name="Grandaubert J."/>
            <person name="Hane J.K."/>
            <person name="Hoede C."/>
            <person name="van de Wouw A.P."/>
            <person name="Couloux A."/>
            <person name="Dominguez V."/>
            <person name="Anthouard V."/>
            <person name="Bally P."/>
            <person name="Bourras S."/>
            <person name="Cozijnsen A.J."/>
            <person name="Ciuffetti L.M."/>
            <person name="Degrave A."/>
            <person name="Dilmaghani A."/>
            <person name="Duret L."/>
            <person name="Fudal I."/>
            <person name="Goodwin S.B."/>
            <person name="Gout L."/>
            <person name="Glaser N."/>
            <person name="Linglin J."/>
            <person name="Kema G.H.J."/>
            <person name="Lapalu N."/>
            <person name="Lawrence C.B."/>
            <person name="May K."/>
            <person name="Meyer M."/>
            <person name="Ollivier B."/>
            <person name="Poulain J."/>
            <person name="Schoch C.L."/>
            <person name="Simon A."/>
            <person name="Spatafora J.W."/>
            <person name="Stachowiak A."/>
            <person name="Turgeon B.G."/>
            <person name="Tyler B.M."/>
            <person name="Vincent D."/>
            <person name="Weissenbach J."/>
            <person name="Amselem J."/>
            <person name="Quesneville H."/>
            <person name="Oliver R.P."/>
            <person name="Wincker P."/>
            <person name="Balesdent M.-H."/>
            <person name="Howlett B.J."/>
        </authorList>
    </citation>
    <scope>NUCLEOTIDE SEQUENCE [LARGE SCALE GENOMIC DNA]</scope>
    <source>
        <strain evidence="3">JN3 / isolate v23.1.3 / race Av1-4-5-6-7-8</strain>
    </source>
</reference>
<dbReference type="InParanoid" id="E5AB43"/>
<dbReference type="RefSeq" id="XP_003844363.1">
    <property type="nucleotide sequence ID" value="XM_003844315.1"/>
</dbReference>
<sequence>MPINWQDKNVADRILAAIIASHKNQVNHHPLFPDRSYTILPDHISNHISFTYHPPHPNQTNTPLIPTSNPQINCAEVARLFGQEASYDAIEGFLRKPKKVAAQLIEEAEGKPCPMKSPRKAKRSAATPSPRKQRGLSSAEKGAAGFSAGVTSGRVQKHATTVKSPRKEQQYIKPEQVEVIELNEDADEVYKDYVEGQDDDEDDDDFEDFV</sequence>
<feature type="region of interest" description="Disordered" evidence="1">
    <location>
        <begin position="107"/>
        <end position="210"/>
    </location>
</feature>
<evidence type="ECO:0000313" key="2">
    <source>
        <dbReference type="EMBL" id="CBY00884.1"/>
    </source>
</evidence>
<name>E5AB43_LEPMJ</name>
<dbReference type="HOGENOM" id="CLU_1310343_0_0_1"/>
<keyword evidence="3" id="KW-1185">Reference proteome</keyword>